<dbReference type="Pfam" id="PF00755">
    <property type="entry name" value="Carn_acyltransf"/>
    <property type="match status" value="1"/>
</dbReference>
<dbReference type="GO" id="GO:0019254">
    <property type="term" value="P:carnitine metabolic process, CoA-linked"/>
    <property type="evidence" value="ECO:0007669"/>
    <property type="project" value="TreeGrafter"/>
</dbReference>
<dbReference type="GO" id="GO:0004092">
    <property type="term" value="F:carnitine O-acetyltransferase activity"/>
    <property type="evidence" value="ECO:0007669"/>
    <property type="project" value="TreeGrafter"/>
</dbReference>
<dbReference type="PANTHER" id="PTHR22589">
    <property type="entry name" value="CARNITINE O-ACYLTRANSFERASE"/>
    <property type="match status" value="1"/>
</dbReference>
<reference evidence="5" key="2">
    <citation type="submission" date="2022-06" db="UniProtKB">
        <authorList>
            <consortium name="EnsemblMetazoa"/>
        </authorList>
    </citation>
    <scope>IDENTIFICATION</scope>
</reference>
<evidence type="ECO:0000256" key="3">
    <source>
        <dbReference type="ARBA" id="ARBA00023315"/>
    </source>
</evidence>
<reference evidence="6" key="1">
    <citation type="submission" date="2013-10" db="EMBL/GenBank/DDBJ databases">
        <title>Genome sequencing of Onchocerca volvulus.</title>
        <authorList>
            <person name="Cotton J."/>
            <person name="Tsai J."/>
            <person name="Stanley E."/>
            <person name="Tracey A."/>
            <person name="Holroyd N."/>
            <person name="Lustigman S."/>
            <person name="Berriman M."/>
        </authorList>
    </citation>
    <scope>NUCLEOTIDE SEQUENCE</scope>
</reference>
<keyword evidence="2" id="KW-0808">Transferase</keyword>
<evidence type="ECO:0000256" key="1">
    <source>
        <dbReference type="ARBA" id="ARBA00005232"/>
    </source>
</evidence>
<name>A0A8R1XSS9_ONCVO</name>
<sequence>MDLVYSPKRKRFTGNNSFAKLFGRNLKTVIKANYMTYSNLPKYPIPLLHNTVTKFMAFARPLQNDVEYSETVEVANKFLQSEKAHELQALLEKRGDEMSNWLTSWWIDETYLSKRNPLPLYSSTALLFPKFDYSDLDGQLEIAAKIIQSSLKYYLKIVKNELPQQKFDNSLLCMNQFRKIFGTTRIPETGKDNILYGCDKKSQPEHIIILRKGHIFRLPVFDGNGKALSIKQLINEMKMHIVPQSEEYNLNPIGVISSDQRDIWADIYAKLKEKNSDEIKIIEDSLFAICLDQKMTESEYDDTDNQALQCFHGGGCHNNSINRWFDKTIQYIVGTDGHCGMTYDCSPSEVSIAATLMNFICHEIKTNDFDQNDASGTIKPTVPIRFSISETDKDYILQSKRNIDRIASDTDSKIFTFEHFGRDLIQKYNISPNSFIQIGMEIAYYRMYGKEACASQMATLRKFQDGRMDIIRLPSLNSAMFTNQFNDPEKIDEIPRSMMATMLRIAILQHQKYSLEVMNGRGIDQHLLGLKMIAKEYGKSIPEILETKAYQKMMAFTLSTSKITTQHNPIICGPSASDCYGICYNLQPKQVHFTICALHSCKETDSSRFAKELENALVDIYAIITKDNERGK</sequence>
<dbReference type="PANTHER" id="PTHR22589:SF103">
    <property type="entry name" value="CARNITINE O-ACETYL-TRANSFERASE, ISOFORM A-RELATED"/>
    <property type="match status" value="1"/>
</dbReference>
<dbReference type="EMBL" id="CMVM020000093">
    <property type="status" value="NOT_ANNOTATED_CDS"/>
    <property type="molecule type" value="Genomic_DNA"/>
</dbReference>
<dbReference type="AlphaFoldDB" id="A0A8R1XSS9"/>
<comment type="similarity">
    <text evidence="1">Belongs to the carnitine/choline acetyltransferase family.</text>
</comment>
<dbReference type="InterPro" id="IPR000542">
    <property type="entry name" value="Carn_acyl_trans"/>
</dbReference>
<evidence type="ECO:0000313" key="5">
    <source>
        <dbReference type="EnsemblMetazoa" id="OVOC3406.1"/>
    </source>
</evidence>
<dbReference type="OMA" id="WWIQTAY"/>
<keyword evidence="6" id="KW-1185">Reference proteome</keyword>
<dbReference type="Gene3D" id="3.30.559.10">
    <property type="entry name" value="Chloramphenicol acetyltransferase-like domain"/>
    <property type="match status" value="1"/>
</dbReference>
<organism evidence="5 6">
    <name type="scientific">Onchocerca volvulus</name>
    <dbReference type="NCBI Taxonomy" id="6282"/>
    <lineage>
        <taxon>Eukaryota</taxon>
        <taxon>Metazoa</taxon>
        <taxon>Ecdysozoa</taxon>
        <taxon>Nematoda</taxon>
        <taxon>Chromadorea</taxon>
        <taxon>Rhabditida</taxon>
        <taxon>Spirurina</taxon>
        <taxon>Spiruromorpha</taxon>
        <taxon>Filarioidea</taxon>
        <taxon>Onchocercidae</taxon>
        <taxon>Onchocerca</taxon>
    </lineage>
</organism>
<keyword evidence="3" id="KW-0012">Acyltransferase</keyword>
<dbReference type="GO" id="GO:0005777">
    <property type="term" value="C:peroxisome"/>
    <property type="evidence" value="ECO:0007669"/>
    <property type="project" value="TreeGrafter"/>
</dbReference>
<dbReference type="Gene3D" id="3.30.559.70">
    <property type="entry name" value="Choline/Carnitine o-acyltransferase, domain 2"/>
    <property type="match status" value="1"/>
</dbReference>
<dbReference type="SUPFAM" id="SSF52777">
    <property type="entry name" value="CoA-dependent acyltransferases"/>
    <property type="match status" value="2"/>
</dbReference>
<dbReference type="InterPro" id="IPR023213">
    <property type="entry name" value="CAT-like_dom_sf"/>
</dbReference>
<dbReference type="Proteomes" id="UP000024404">
    <property type="component" value="Unassembled WGS sequence"/>
</dbReference>
<feature type="domain" description="Choline/carnitine acyltransferase" evidence="4">
    <location>
        <begin position="44"/>
        <end position="614"/>
    </location>
</feature>
<dbReference type="EnsemblMetazoa" id="OVOC3406.1">
    <property type="protein sequence ID" value="OVOC3406.1"/>
    <property type="gene ID" value="WBGene00240215"/>
</dbReference>
<evidence type="ECO:0000256" key="2">
    <source>
        <dbReference type="ARBA" id="ARBA00022679"/>
    </source>
</evidence>
<proteinExistence type="inferred from homology"/>
<accession>A0A8R1XSS9</accession>
<dbReference type="InterPro" id="IPR042231">
    <property type="entry name" value="Cho/carn_acyl_trans_2"/>
</dbReference>
<protein>
    <submittedName>
        <fullName evidence="5">Carn_acyltransf domain-containing protein</fullName>
    </submittedName>
</protein>
<evidence type="ECO:0000259" key="4">
    <source>
        <dbReference type="Pfam" id="PF00755"/>
    </source>
</evidence>
<dbReference type="InterPro" id="IPR039551">
    <property type="entry name" value="Cho/carn_acyl_trans"/>
</dbReference>
<evidence type="ECO:0000313" key="6">
    <source>
        <dbReference type="Proteomes" id="UP000024404"/>
    </source>
</evidence>